<reference evidence="7" key="3">
    <citation type="submission" date="2023-12" db="EMBL/GenBank/DDBJ databases">
        <title>Molecular genomic analyses of Enterococcus cecorum from sepsis oubreaks in broilers.</title>
        <authorList>
            <person name="Rhoads D."/>
            <person name="Alrubaye A."/>
        </authorList>
    </citation>
    <scope>NUCLEOTIDE SEQUENCE</scope>
    <source>
        <strain evidence="7">1755</strain>
    </source>
</reference>
<dbReference type="InterPro" id="IPR003439">
    <property type="entry name" value="ABC_transporter-like_ATP-bd"/>
</dbReference>
<reference evidence="8" key="2">
    <citation type="journal article" date="2018" name="BMC Genomics">
        <title>Whole genome sequencing and function prediction of 133 gut anaerobes isolated from chicken caecum in pure cultures.</title>
        <authorList>
            <person name="Medvecky M."/>
            <person name="Cejkova D."/>
            <person name="Polansky O."/>
            <person name="Karasova D."/>
            <person name="Kubasova T."/>
            <person name="Cizek A."/>
            <person name="Rychlik I."/>
        </authorList>
    </citation>
    <scope>NUCLEOTIDE SEQUENCE</scope>
    <source>
        <strain evidence="8">An144</strain>
    </source>
</reference>
<feature type="domain" description="ABC transporter" evidence="6">
    <location>
        <begin position="2"/>
        <end position="236"/>
    </location>
</feature>
<dbReference type="PROSITE" id="PS50893">
    <property type="entry name" value="ABC_TRANSPORTER_2"/>
    <property type="match status" value="1"/>
</dbReference>
<dbReference type="GeneID" id="60872505"/>
<keyword evidence="2" id="KW-0813">Transport</keyword>
<keyword evidence="3" id="KW-0547">Nucleotide-binding</keyword>
<evidence type="ECO:0000259" key="6">
    <source>
        <dbReference type="PROSITE" id="PS50893"/>
    </source>
</evidence>
<dbReference type="PANTHER" id="PTHR43117">
    <property type="entry name" value="OSMOPROTECTANT IMPORT ATP-BINDING PROTEIN OSMV"/>
    <property type="match status" value="1"/>
</dbReference>
<dbReference type="PANTHER" id="PTHR43117:SF4">
    <property type="entry name" value="OSMOPROTECTANT IMPORT ATP-BINDING PROTEIN OSMV"/>
    <property type="match status" value="1"/>
</dbReference>
<dbReference type="InterPro" id="IPR017871">
    <property type="entry name" value="ABC_transporter-like_CS"/>
</dbReference>
<dbReference type="PROSITE" id="PS00211">
    <property type="entry name" value="ABC_TRANSPORTER_1"/>
    <property type="match status" value="1"/>
</dbReference>
<dbReference type="SUPFAM" id="SSF52540">
    <property type="entry name" value="P-loop containing nucleoside triphosphate hydrolases"/>
    <property type="match status" value="1"/>
</dbReference>
<dbReference type="Proteomes" id="UP001290582">
    <property type="component" value="Unassembled WGS sequence"/>
</dbReference>
<evidence type="ECO:0000313" key="7">
    <source>
        <dbReference type="EMBL" id="MDZ5596960.1"/>
    </source>
</evidence>
<evidence type="ECO:0000256" key="2">
    <source>
        <dbReference type="ARBA" id="ARBA00022448"/>
    </source>
</evidence>
<name>A0A0H2Q7X2_9ENTE</name>
<dbReference type="FunFam" id="3.40.50.300:FF:000425">
    <property type="entry name" value="Probable ABC transporter, ATP-binding subunit"/>
    <property type="match status" value="1"/>
</dbReference>
<dbReference type="GO" id="GO:0005524">
    <property type="term" value="F:ATP binding"/>
    <property type="evidence" value="ECO:0007669"/>
    <property type="project" value="UniProtKB-KW"/>
</dbReference>
<dbReference type="Pfam" id="PF00005">
    <property type="entry name" value="ABC_tran"/>
    <property type="match status" value="1"/>
</dbReference>
<proteinExistence type="inferred from homology"/>
<dbReference type="EC" id="7.6.2.9" evidence="5"/>
<accession>A0A0H2Q7X2</accession>
<comment type="caution">
    <text evidence="8">The sequence shown here is derived from an EMBL/GenBank/DDBJ whole genome shotgun (WGS) entry which is preliminary data.</text>
</comment>
<dbReference type="SMART" id="SM00382">
    <property type="entry name" value="AAA"/>
    <property type="match status" value="1"/>
</dbReference>
<dbReference type="RefSeq" id="WP_016250872.1">
    <property type="nucleotide sequence ID" value="NZ_CP010059.1"/>
</dbReference>
<evidence type="ECO:0000256" key="1">
    <source>
        <dbReference type="ARBA" id="ARBA00005417"/>
    </source>
</evidence>
<organism evidence="8 9">
    <name type="scientific">Enterococcus cecorum</name>
    <dbReference type="NCBI Taxonomy" id="44008"/>
    <lineage>
        <taxon>Bacteria</taxon>
        <taxon>Bacillati</taxon>
        <taxon>Bacillota</taxon>
        <taxon>Bacilli</taxon>
        <taxon>Lactobacillales</taxon>
        <taxon>Enterococcaceae</taxon>
        <taxon>Enterococcus</taxon>
    </lineage>
</organism>
<dbReference type="GO" id="GO:0016887">
    <property type="term" value="F:ATP hydrolysis activity"/>
    <property type="evidence" value="ECO:0007669"/>
    <property type="project" value="InterPro"/>
</dbReference>
<dbReference type="EMBL" id="NFLC01000002">
    <property type="protein sequence ID" value="OUQ11585.1"/>
    <property type="molecule type" value="Genomic_DNA"/>
</dbReference>
<dbReference type="GO" id="GO:0015418">
    <property type="term" value="F:ABC-type quaternary ammonium compound transporting activity"/>
    <property type="evidence" value="ECO:0007669"/>
    <property type="project" value="UniProtKB-EC"/>
</dbReference>
<dbReference type="EMBL" id="JAXOGL010000002">
    <property type="protein sequence ID" value="MDZ5596960.1"/>
    <property type="molecule type" value="Genomic_DNA"/>
</dbReference>
<dbReference type="InterPro" id="IPR003593">
    <property type="entry name" value="AAA+_ATPase"/>
</dbReference>
<evidence type="ECO:0000313" key="9">
    <source>
        <dbReference type="Proteomes" id="UP000196074"/>
    </source>
</evidence>
<evidence type="ECO:0000313" key="8">
    <source>
        <dbReference type="EMBL" id="OUQ11585.1"/>
    </source>
</evidence>
<dbReference type="Gene3D" id="3.40.50.300">
    <property type="entry name" value="P-loop containing nucleotide triphosphate hydrolases"/>
    <property type="match status" value="1"/>
</dbReference>
<dbReference type="AlphaFoldDB" id="A0A0H2Q7X2"/>
<evidence type="ECO:0000256" key="4">
    <source>
        <dbReference type="ARBA" id="ARBA00022840"/>
    </source>
</evidence>
<gene>
    <name evidence="8" type="ORF">B5E88_01620</name>
    <name evidence="7" type="ORF">U1294_01790</name>
</gene>
<dbReference type="Proteomes" id="UP000196074">
    <property type="component" value="Unassembled WGS sequence"/>
</dbReference>
<dbReference type="InterPro" id="IPR027417">
    <property type="entry name" value="P-loop_NTPase"/>
</dbReference>
<reference evidence="9" key="1">
    <citation type="submission" date="2017-04" db="EMBL/GenBank/DDBJ databases">
        <title>Function of individual gut microbiota members based on whole genome sequencing of pure cultures obtained from chicken caecum.</title>
        <authorList>
            <person name="Medvecky M."/>
            <person name="Cejkova D."/>
            <person name="Polansky O."/>
            <person name="Karasova D."/>
            <person name="Kubasova T."/>
            <person name="Cizek A."/>
            <person name="Rychlik I."/>
        </authorList>
    </citation>
    <scope>NUCLEOTIDE SEQUENCE [LARGE SCALE GENOMIC DNA]</scope>
    <source>
        <strain evidence="9">An144</strain>
    </source>
</reference>
<evidence type="ECO:0000256" key="3">
    <source>
        <dbReference type="ARBA" id="ARBA00022741"/>
    </source>
</evidence>
<comment type="similarity">
    <text evidence="1">Belongs to the ABC transporter superfamily.</text>
</comment>
<protein>
    <recommendedName>
        <fullName evidence="5">ABC-type quaternary amine transporter</fullName>
        <ecNumber evidence="5">7.6.2.9</ecNumber>
    </recommendedName>
</protein>
<evidence type="ECO:0000256" key="5">
    <source>
        <dbReference type="ARBA" id="ARBA00066388"/>
    </source>
</evidence>
<sequence>MIKFQHISKNYGKTAILKDISMQINTGEFICLVGPSGSGKTTLLKTVNRLVTPDNGQILLDNQSINQWQLRELRLQIGYVIQQISLFPHMTVYENITLIPELKKIPKAKWQEMANFWLKKVGLNPKEVLHRYPKELSGGQQQRVGIVRALITQPKILLMDEPFSALDPLSRQQLQDLLKQLHEELHLTVIFVTHDMDEALKLADRIAVLQNGELVQFASPSVIQSNPQNAFVAQVLKGREYDA</sequence>
<keyword evidence="4 8" id="KW-0067">ATP-binding</keyword>